<evidence type="ECO:0000256" key="6">
    <source>
        <dbReference type="SAM" id="MobiDB-lite"/>
    </source>
</evidence>
<dbReference type="PANTHER" id="PTHR46015:SF1">
    <property type="entry name" value="HOMOCYSTEINE S-METHYLTRANSFERASE-LIKE ISOFORM 1"/>
    <property type="match status" value="1"/>
</dbReference>
<reference evidence="8 9" key="1">
    <citation type="journal article" date="2020" name="ISME J.">
        <title>Uncovering the hidden diversity of litter-decomposition mechanisms in mushroom-forming fungi.</title>
        <authorList>
            <person name="Floudas D."/>
            <person name="Bentzer J."/>
            <person name="Ahren D."/>
            <person name="Johansson T."/>
            <person name="Persson P."/>
            <person name="Tunlid A."/>
        </authorList>
    </citation>
    <scope>NUCLEOTIDE SEQUENCE [LARGE SCALE GENOMIC DNA]</scope>
    <source>
        <strain evidence="8 9">CBS 406.79</strain>
    </source>
</reference>
<keyword evidence="2 5" id="KW-0808">Transferase</keyword>
<feature type="region of interest" description="Disordered" evidence="6">
    <location>
        <begin position="1"/>
        <end position="33"/>
    </location>
</feature>
<dbReference type="AlphaFoldDB" id="A0A8H5H0W1"/>
<feature type="domain" description="Hcy-binding" evidence="7">
    <location>
        <begin position="1"/>
        <end position="331"/>
    </location>
</feature>
<evidence type="ECO:0000256" key="4">
    <source>
        <dbReference type="ARBA" id="ARBA00022833"/>
    </source>
</evidence>
<dbReference type="OrthoDB" id="261426at2759"/>
<comment type="cofactor">
    <cofactor evidence="5">
        <name>Zn(2+)</name>
        <dbReference type="ChEBI" id="CHEBI:29105"/>
    </cofactor>
</comment>
<keyword evidence="1 5" id="KW-0489">Methyltransferase</keyword>
<dbReference type="EMBL" id="JAACJN010000100">
    <property type="protein sequence ID" value="KAF5374582.1"/>
    <property type="molecule type" value="Genomic_DNA"/>
</dbReference>
<dbReference type="GO" id="GO:0033528">
    <property type="term" value="P:S-methylmethionine cycle"/>
    <property type="evidence" value="ECO:0007669"/>
    <property type="project" value="TreeGrafter"/>
</dbReference>
<evidence type="ECO:0000259" key="7">
    <source>
        <dbReference type="PROSITE" id="PS50970"/>
    </source>
</evidence>
<feature type="compositionally biased region" description="Basic and acidic residues" evidence="6">
    <location>
        <begin position="1"/>
        <end position="29"/>
    </location>
</feature>
<keyword evidence="3 5" id="KW-0479">Metal-binding</keyword>
<dbReference type="InterPro" id="IPR036589">
    <property type="entry name" value="HCY_dom_sf"/>
</dbReference>
<keyword evidence="9" id="KW-1185">Reference proteome</keyword>
<dbReference type="GO" id="GO:0009086">
    <property type="term" value="P:methionine biosynthetic process"/>
    <property type="evidence" value="ECO:0007669"/>
    <property type="project" value="TreeGrafter"/>
</dbReference>
<keyword evidence="4 5" id="KW-0862">Zinc</keyword>
<dbReference type="InterPro" id="IPR003726">
    <property type="entry name" value="HCY_dom"/>
</dbReference>
<feature type="binding site" evidence="5">
    <location>
        <position position="316"/>
    </location>
    <ligand>
        <name>Zn(2+)</name>
        <dbReference type="ChEBI" id="CHEBI:29105"/>
    </ligand>
</feature>
<evidence type="ECO:0000313" key="9">
    <source>
        <dbReference type="Proteomes" id="UP000518752"/>
    </source>
</evidence>
<comment type="caution">
    <text evidence="8">The sequence shown here is derived from an EMBL/GenBank/DDBJ whole genome shotgun (WGS) entry which is preliminary data.</text>
</comment>
<dbReference type="Proteomes" id="UP000518752">
    <property type="component" value="Unassembled WGS sequence"/>
</dbReference>
<protein>
    <recommendedName>
        <fullName evidence="7">Hcy-binding domain-containing protein</fullName>
    </recommendedName>
</protein>
<dbReference type="SUPFAM" id="SSF82282">
    <property type="entry name" value="Homocysteine S-methyltransferase"/>
    <property type="match status" value="1"/>
</dbReference>
<feature type="binding site" evidence="5">
    <location>
        <position position="317"/>
    </location>
    <ligand>
        <name>Zn(2+)</name>
        <dbReference type="ChEBI" id="CHEBI:29105"/>
    </ligand>
</feature>
<accession>A0A8H5H0W1</accession>
<dbReference type="GO" id="GO:0008898">
    <property type="term" value="F:S-adenosylmethionine-homocysteine S-methyltransferase activity"/>
    <property type="evidence" value="ECO:0007669"/>
    <property type="project" value="TreeGrafter"/>
</dbReference>
<dbReference type="GO" id="GO:0046872">
    <property type="term" value="F:metal ion binding"/>
    <property type="evidence" value="ECO:0007669"/>
    <property type="project" value="UniProtKB-KW"/>
</dbReference>
<organism evidence="8 9">
    <name type="scientific">Collybiopsis confluens</name>
    <dbReference type="NCBI Taxonomy" id="2823264"/>
    <lineage>
        <taxon>Eukaryota</taxon>
        <taxon>Fungi</taxon>
        <taxon>Dikarya</taxon>
        <taxon>Basidiomycota</taxon>
        <taxon>Agaricomycotina</taxon>
        <taxon>Agaricomycetes</taxon>
        <taxon>Agaricomycetidae</taxon>
        <taxon>Agaricales</taxon>
        <taxon>Marasmiineae</taxon>
        <taxon>Omphalotaceae</taxon>
        <taxon>Collybiopsis</taxon>
    </lineage>
</organism>
<evidence type="ECO:0000256" key="3">
    <source>
        <dbReference type="ARBA" id="ARBA00022723"/>
    </source>
</evidence>
<feature type="binding site" evidence="5">
    <location>
        <position position="226"/>
    </location>
    <ligand>
        <name>Zn(2+)</name>
        <dbReference type="ChEBI" id="CHEBI:29105"/>
    </ligand>
</feature>
<name>A0A8H5H0W1_9AGAR</name>
<evidence type="ECO:0000256" key="1">
    <source>
        <dbReference type="ARBA" id="ARBA00022603"/>
    </source>
</evidence>
<dbReference type="PROSITE" id="PS50970">
    <property type="entry name" value="HCY"/>
    <property type="match status" value="1"/>
</dbReference>
<dbReference type="GO" id="GO:0032259">
    <property type="term" value="P:methylation"/>
    <property type="evidence" value="ECO:0007669"/>
    <property type="project" value="UniProtKB-KW"/>
</dbReference>
<dbReference type="PANTHER" id="PTHR46015">
    <property type="entry name" value="ZGC:172121"/>
    <property type="match status" value="1"/>
</dbReference>
<evidence type="ECO:0000256" key="5">
    <source>
        <dbReference type="PROSITE-ProRule" id="PRU00333"/>
    </source>
</evidence>
<sequence length="339" mass="38024">MSKSIELADKARQMFREEEEEERKVKNSNDPRGTVGVRDVRISLSLGPFGATLSPAQEFDGFYPPPYGPKAFSDSIRNATENTEETNCNTFGDDREAENESIRELARFHYERLKMVFEDEAAWERIDCLAFETVPLTREIVAIRRAVGMLNERIADSDTRRHSSTRSRESDVTKPWWISMVFPDGVFPEMTSRDGSARVSVRDVVSAATTTPSLALPRPSGLGINCTQAEYLPNLVSQFDDGLRKTLSLSEGSPHEQYSPLLVLYPNGGDVYDIETQTWIKRPGESSEKQWAEALRASCAQVPPSQVWSGVIVGGCCRTTPMHIRSLKETVLSDESWHP</sequence>
<dbReference type="InterPro" id="IPR051486">
    <property type="entry name" value="Hcy_S-methyltransferase"/>
</dbReference>
<evidence type="ECO:0000313" key="8">
    <source>
        <dbReference type="EMBL" id="KAF5374582.1"/>
    </source>
</evidence>
<evidence type="ECO:0000256" key="2">
    <source>
        <dbReference type="ARBA" id="ARBA00022679"/>
    </source>
</evidence>
<proteinExistence type="predicted"/>
<gene>
    <name evidence="8" type="ORF">D9757_010154</name>
</gene>
<dbReference type="Pfam" id="PF02574">
    <property type="entry name" value="S-methyl_trans"/>
    <property type="match status" value="1"/>
</dbReference>
<dbReference type="Gene3D" id="3.20.20.330">
    <property type="entry name" value="Homocysteine-binding-like domain"/>
    <property type="match status" value="1"/>
</dbReference>